<keyword evidence="5" id="KW-0408">Iron</keyword>
<evidence type="ECO:0000256" key="1">
    <source>
        <dbReference type="ARBA" id="ARBA00006622"/>
    </source>
</evidence>
<dbReference type="Pfam" id="PF07847">
    <property type="entry name" value="PCO_ADO"/>
    <property type="match status" value="1"/>
</dbReference>
<dbReference type="GeneID" id="5002634"/>
<evidence type="ECO:0000256" key="6">
    <source>
        <dbReference type="ARBA" id="ARBA00024284"/>
    </source>
</evidence>
<proteinExistence type="inferred from homology"/>
<evidence type="ECO:0000256" key="2">
    <source>
        <dbReference type="ARBA" id="ARBA00013133"/>
    </source>
</evidence>
<accession>A4S012</accession>
<dbReference type="Gene3D" id="2.60.120.10">
    <property type="entry name" value="Jelly Rolls"/>
    <property type="match status" value="1"/>
</dbReference>
<dbReference type="InterPro" id="IPR012864">
    <property type="entry name" value="PCO/ADO"/>
</dbReference>
<organism evidence="8 9">
    <name type="scientific">Ostreococcus lucimarinus (strain CCE9901)</name>
    <dbReference type="NCBI Taxonomy" id="436017"/>
    <lineage>
        <taxon>Eukaryota</taxon>
        <taxon>Viridiplantae</taxon>
        <taxon>Chlorophyta</taxon>
        <taxon>Mamiellophyceae</taxon>
        <taxon>Mamiellales</taxon>
        <taxon>Bathycoccaceae</taxon>
        <taxon>Ostreococcus</taxon>
    </lineage>
</organism>
<dbReference type="EMBL" id="CP000587">
    <property type="protein sequence ID" value="ABO97186.1"/>
    <property type="molecule type" value="Genomic_DNA"/>
</dbReference>
<keyword evidence="4" id="KW-0560">Oxidoreductase</keyword>
<dbReference type="Gramene" id="ABO97186">
    <property type="protein sequence ID" value="ABO97186"/>
    <property type="gene ID" value="OSTLU_32579"/>
</dbReference>
<feature type="region of interest" description="Disordered" evidence="7">
    <location>
        <begin position="17"/>
        <end position="44"/>
    </location>
</feature>
<evidence type="ECO:0000313" key="8">
    <source>
        <dbReference type="EMBL" id="ABO97186.1"/>
    </source>
</evidence>
<dbReference type="eggNOG" id="KOG4281">
    <property type="taxonomic scope" value="Eukaryota"/>
</dbReference>
<dbReference type="AlphaFoldDB" id="A4S012"/>
<reference evidence="8 9" key="1">
    <citation type="journal article" date="2007" name="Proc. Natl. Acad. Sci. U.S.A.">
        <title>The tiny eukaryote Ostreococcus provides genomic insights into the paradox of plankton speciation.</title>
        <authorList>
            <person name="Palenik B."/>
            <person name="Grimwood J."/>
            <person name="Aerts A."/>
            <person name="Rouze P."/>
            <person name="Salamov A."/>
            <person name="Putnam N."/>
            <person name="Dupont C."/>
            <person name="Jorgensen R."/>
            <person name="Derelle E."/>
            <person name="Rombauts S."/>
            <person name="Zhou K."/>
            <person name="Otillar R."/>
            <person name="Merchant S.S."/>
            <person name="Podell S."/>
            <person name="Gaasterland T."/>
            <person name="Napoli C."/>
            <person name="Gendler K."/>
            <person name="Manuell A."/>
            <person name="Tai V."/>
            <person name="Vallon O."/>
            <person name="Piganeau G."/>
            <person name="Jancek S."/>
            <person name="Heijde M."/>
            <person name="Jabbari K."/>
            <person name="Bowler C."/>
            <person name="Lohr M."/>
            <person name="Robbens S."/>
            <person name="Werner G."/>
            <person name="Dubchak I."/>
            <person name="Pazour G.J."/>
            <person name="Ren Q."/>
            <person name="Paulsen I."/>
            <person name="Delwiche C."/>
            <person name="Schmutz J."/>
            <person name="Rokhsar D."/>
            <person name="Van de Peer Y."/>
            <person name="Moreau H."/>
            <person name="Grigoriev I.V."/>
        </authorList>
    </citation>
    <scope>NUCLEOTIDE SEQUENCE [LARGE SCALE GENOMIC DNA]</scope>
    <source>
        <strain evidence="8 9">CCE9901</strain>
    </source>
</reference>
<keyword evidence="9" id="KW-1185">Reference proteome</keyword>
<sequence>MDDVGLRALRAFSRRAEARDARDARERDGEASTTSTPRATSTPQATVTYLRLHAEEDFTVGAFVFERGQTIPLHNHPGMTVLMRCLFGETRVKAYDLIDDAPRLSTRDAHAARGGEHEARDCVDEVMSAANGARGATRILYPRRANVHTLSALSACAVLEVQTPPYRVGQGRDCHYFELVRDGAKTGQNSILRETAPPPDFVCGTFRDDEDDDVELE</sequence>
<dbReference type="CDD" id="cd20289">
    <property type="entry name" value="cupin_ADO"/>
    <property type="match status" value="1"/>
</dbReference>
<dbReference type="GO" id="GO:0017172">
    <property type="term" value="F:cysteine dioxygenase activity"/>
    <property type="evidence" value="ECO:0007669"/>
    <property type="project" value="UniProtKB-EC"/>
</dbReference>
<dbReference type="KEGG" id="olu:OSTLU_32579"/>
<dbReference type="SUPFAM" id="SSF51182">
    <property type="entry name" value="RmlC-like cupins"/>
    <property type="match status" value="1"/>
</dbReference>
<dbReference type="InterPro" id="IPR014710">
    <property type="entry name" value="RmlC-like_jellyroll"/>
</dbReference>
<comment type="similarity">
    <text evidence="1">Belongs to the cysteine dioxygenase family.</text>
</comment>
<dbReference type="RefSeq" id="XP_001418893.1">
    <property type="nucleotide sequence ID" value="XM_001418856.1"/>
</dbReference>
<dbReference type="GO" id="GO:0046872">
    <property type="term" value="F:metal ion binding"/>
    <property type="evidence" value="ECO:0007669"/>
    <property type="project" value="UniProtKB-KW"/>
</dbReference>
<dbReference type="OMA" id="STQGRHC"/>
<gene>
    <name evidence="8" type="ORF">OSTLU_32579</name>
</gene>
<evidence type="ECO:0000256" key="5">
    <source>
        <dbReference type="ARBA" id="ARBA00023004"/>
    </source>
</evidence>
<evidence type="ECO:0000256" key="3">
    <source>
        <dbReference type="ARBA" id="ARBA00022723"/>
    </source>
</evidence>
<protein>
    <recommendedName>
        <fullName evidence="2">cysteine dioxygenase</fullName>
        <ecNumber evidence="2">1.13.11.20</ecNumber>
    </recommendedName>
</protein>
<dbReference type="PANTHER" id="PTHR22966:SF52">
    <property type="entry name" value="CYSTEINE DIOXYGENASE"/>
    <property type="match status" value="1"/>
</dbReference>
<feature type="compositionally biased region" description="Low complexity" evidence="7">
    <location>
        <begin position="31"/>
        <end position="44"/>
    </location>
</feature>
<evidence type="ECO:0000256" key="4">
    <source>
        <dbReference type="ARBA" id="ARBA00023002"/>
    </source>
</evidence>
<evidence type="ECO:0000256" key="7">
    <source>
        <dbReference type="SAM" id="MobiDB-lite"/>
    </source>
</evidence>
<dbReference type="Proteomes" id="UP000001568">
    <property type="component" value="Chromosome 7"/>
</dbReference>
<dbReference type="GO" id="GO:0070483">
    <property type="term" value="P:detection of hypoxia"/>
    <property type="evidence" value="ECO:0007669"/>
    <property type="project" value="UniProtKB-ARBA"/>
</dbReference>
<dbReference type="EC" id="1.13.11.20" evidence="2"/>
<name>A4S012_OSTLU</name>
<dbReference type="InterPro" id="IPR011051">
    <property type="entry name" value="RmlC_Cupin_sf"/>
</dbReference>
<dbReference type="OrthoDB" id="271433at2759"/>
<keyword evidence="3" id="KW-0479">Metal-binding</keyword>
<dbReference type="PANTHER" id="PTHR22966">
    <property type="entry name" value="2-AMINOETHANETHIOL DIOXYGENASE"/>
    <property type="match status" value="1"/>
</dbReference>
<feature type="compositionally biased region" description="Basic and acidic residues" evidence="7">
    <location>
        <begin position="17"/>
        <end position="30"/>
    </location>
</feature>
<comment type="catalytic activity">
    <reaction evidence="6">
        <text>L-cysteine + O2 = 3-sulfino-L-alanine + H(+)</text>
        <dbReference type="Rhea" id="RHEA:20441"/>
        <dbReference type="ChEBI" id="CHEBI:15378"/>
        <dbReference type="ChEBI" id="CHEBI:15379"/>
        <dbReference type="ChEBI" id="CHEBI:35235"/>
        <dbReference type="ChEBI" id="CHEBI:61085"/>
        <dbReference type="EC" id="1.13.11.20"/>
    </reaction>
    <physiologicalReaction direction="left-to-right" evidence="6">
        <dbReference type="Rhea" id="RHEA:20442"/>
    </physiologicalReaction>
</comment>
<dbReference type="HOGENOM" id="CLU_1274086_0_0_1"/>
<evidence type="ECO:0000313" key="9">
    <source>
        <dbReference type="Proteomes" id="UP000001568"/>
    </source>
</evidence>